<evidence type="ECO:0000313" key="4">
    <source>
        <dbReference type="Proteomes" id="UP000003157"/>
    </source>
</evidence>
<dbReference type="EMBL" id="ADKX01000023">
    <property type="protein sequence ID" value="EFW05503.1"/>
    <property type="molecule type" value="Genomic_DNA"/>
</dbReference>
<dbReference type="InterPro" id="IPR007560">
    <property type="entry name" value="Restrct_endonuc_IV_Mrr"/>
</dbReference>
<evidence type="ECO:0000256" key="1">
    <source>
        <dbReference type="SAM" id="Phobius"/>
    </source>
</evidence>
<feature type="domain" description="Restriction endonuclease type IV Mrr" evidence="2">
    <location>
        <begin position="44"/>
        <end position="150"/>
    </location>
</feature>
<keyword evidence="4" id="KW-1185">Reference proteome</keyword>
<dbReference type="InterPro" id="IPR011335">
    <property type="entry name" value="Restrct_endonuc-II-like"/>
</dbReference>
<dbReference type="HOGENOM" id="CLU_1150336_0_0_9"/>
<dbReference type="GO" id="GO:0009307">
    <property type="term" value="P:DNA restriction-modification system"/>
    <property type="evidence" value="ECO:0007669"/>
    <property type="project" value="InterPro"/>
</dbReference>
<protein>
    <recommendedName>
        <fullName evidence="2">Restriction endonuclease type IV Mrr domain-containing protein</fullName>
    </recommendedName>
</protein>
<proteinExistence type="predicted"/>
<organism evidence="3 4">
    <name type="scientific">Coprobacillus cateniformis</name>
    <dbReference type="NCBI Taxonomy" id="100884"/>
    <lineage>
        <taxon>Bacteria</taxon>
        <taxon>Bacillati</taxon>
        <taxon>Bacillota</taxon>
        <taxon>Erysipelotrichia</taxon>
        <taxon>Erysipelotrichales</taxon>
        <taxon>Coprobacillaceae</taxon>
        <taxon>Coprobacillus</taxon>
    </lineage>
</organism>
<name>E7G962_9FIRM</name>
<dbReference type="InterPro" id="IPR011856">
    <property type="entry name" value="tRNA_endonuc-like_dom_sf"/>
</dbReference>
<dbReference type="PANTHER" id="PTHR30015:SF6">
    <property type="entry name" value="SLL1429 PROTEIN"/>
    <property type="match status" value="1"/>
</dbReference>
<dbReference type="AlphaFoldDB" id="E7G962"/>
<dbReference type="Gene3D" id="3.40.1350.10">
    <property type="match status" value="1"/>
</dbReference>
<dbReference type="GeneID" id="78230934"/>
<feature type="transmembrane region" description="Helical" evidence="1">
    <location>
        <begin position="12"/>
        <end position="38"/>
    </location>
</feature>
<evidence type="ECO:0000313" key="3">
    <source>
        <dbReference type="EMBL" id="EFW05503.1"/>
    </source>
</evidence>
<dbReference type="GO" id="GO:0015666">
    <property type="term" value="F:restriction endodeoxyribonuclease activity"/>
    <property type="evidence" value="ECO:0007669"/>
    <property type="project" value="TreeGrafter"/>
</dbReference>
<dbReference type="GO" id="GO:0003677">
    <property type="term" value="F:DNA binding"/>
    <property type="evidence" value="ECO:0007669"/>
    <property type="project" value="InterPro"/>
</dbReference>
<dbReference type="InterPro" id="IPR052906">
    <property type="entry name" value="Type_IV_Methyl-Rstrct_Enzyme"/>
</dbReference>
<sequence>MKKCIIFILKIPFLLIKYILCFIKWILKMLFGWIFGWIPDFDERMSGEEFEEYVKEILKRNGFKSLELTKRSGDYGVDILGKYQGESYAIQCKKYAKPVGVAAVQQAYSGCQYYECDCAVVVTNHRFTAQAIALAHTNQVELWDGQYLNSLKHKANTRSFFHKNHEKMKEHPYQHIIDLLLDEGYASTSLLVDHFHYSQEKAFYILEDLQFHDLVSSEDHLGMRDLYFLSQEEAMNILKNR</sequence>
<dbReference type="SUPFAM" id="SSF52980">
    <property type="entry name" value="Restriction endonuclease-like"/>
    <property type="match status" value="1"/>
</dbReference>
<keyword evidence="1" id="KW-0812">Transmembrane</keyword>
<dbReference type="eggNOG" id="COG1787">
    <property type="taxonomic scope" value="Bacteria"/>
</dbReference>
<dbReference type="STRING" id="100884.GCA_000269565_03142"/>
<accession>E7G962</accession>
<comment type="caution">
    <text evidence="3">The sequence shown here is derived from an EMBL/GenBank/DDBJ whole genome shotgun (WGS) entry which is preliminary data.</text>
</comment>
<evidence type="ECO:0000259" key="2">
    <source>
        <dbReference type="Pfam" id="PF04471"/>
    </source>
</evidence>
<reference evidence="3 4" key="1">
    <citation type="submission" date="2010-12" db="EMBL/GenBank/DDBJ databases">
        <title>The Genome Sequence of Coprobacillus sp. strain 29_1.</title>
        <authorList>
            <consortium name="The Broad Institute Genome Sequencing Platform"/>
            <person name="Earl A."/>
            <person name="Ward D."/>
            <person name="Feldgarden M."/>
            <person name="Gevers D."/>
            <person name="Daigneault M."/>
            <person name="Sibley C.D."/>
            <person name="White A."/>
            <person name="Strauss J."/>
            <person name="Allen-Vercoe E."/>
            <person name="Young S.K."/>
            <person name="Zeng Q."/>
            <person name="Gargeya S."/>
            <person name="Fitzgerald M."/>
            <person name="Haas B."/>
            <person name="Abouelleil A."/>
            <person name="Alvarado L."/>
            <person name="Arachchi H.M."/>
            <person name="Berlin A."/>
            <person name="Brown A."/>
            <person name="Chapman S.B."/>
            <person name="Chen Z."/>
            <person name="Dunbar C."/>
            <person name="Freedman E."/>
            <person name="Gearin G."/>
            <person name="Gellesch M."/>
            <person name="Goldberg J."/>
            <person name="Griggs A."/>
            <person name="Gujja S."/>
            <person name="Heilman E."/>
            <person name="Heiman D."/>
            <person name="Howarth C."/>
            <person name="Larson L."/>
            <person name="Lui A."/>
            <person name="MacDonald P.J.P."/>
            <person name="Mehta T."/>
            <person name="Montmayeur A."/>
            <person name="Murphy C."/>
            <person name="Neiman D."/>
            <person name="Pearson M."/>
            <person name="Priest M."/>
            <person name="Roberts A."/>
            <person name="Saif S."/>
            <person name="Shea T."/>
            <person name="Shenoy N."/>
            <person name="Sisk P."/>
            <person name="Stolte C."/>
            <person name="Sykes S."/>
            <person name="White J."/>
            <person name="Yandava C."/>
            <person name="Nusbaum C."/>
            <person name="Birren B."/>
        </authorList>
    </citation>
    <scope>NUCLEOTIDE SEQUENCE [LARGE SCALE GENOMIC DNA]</scope>
    <source>
        <strain evidence="3 4">29_1</strain>
    </source>
</reference>
<keyword evidence="1" id="KW-0472">Membrane</keyword>
<dbReference type="PANTHER" id="PTHR30015">
    <property type="entry name" value="MRR RESTRICTION SYSTEM PROTEIN"/>
    <property type="match status" value="1"/>
</dbReference>
<dbReference type="Pfam" id="PF04471">
    <property type="entry name" value="Mrr_cat"/>
    <property type="match status" value="1"/>
</dbReference>
<dbReference type="RefSeq" id="WP_008788416.1">
    <property type="nucleotide sequence ID" value="NZ_AKCB01000002.1"/>
</dbReference>
<dbReference type="Proteomes" id="UP000003157">
    <property type="component" value="Unassembled WGS sequence"/>
</dbReference>
<gene>
    <name evidence="3" type="ORF">HMPREF9488_01300</name>
</gene>
<keyword evidence="1" id="KW-1133">Transmembrane helix</keyword>
<dbReference type="OrthoDB" id="9797274at2"/>